<sequence>MEQAKEMARVAFGALEDKKGEDTCVIDISHVSVLADYFVISNGNSDSQVRALVDNVEEKMHKAGFTQKQGEGRNGGSWVLLDYGDIIVHVFDRENREFYNLERIWSDGRRFDDLKDL</sequence>
<keyword evidence="2" id="KW-0678">Repressor</keyword>
<evidence type="ECO:0000313" key="4">
    <source>
        <dbReference type="Proteomes" id="UP000462363"/>
    </source>
</evidence>
<dbReference type="SUPFAM" id="SSF81301">
    <property type="entry name" value="Nucleotidyltransferase"/>
    <property type="match status" value="1"/>
</dbReference>
<dbReference type="Gene3D" id="3.30.460.10">
    <property type="entry name" value="Beta Polymerase, domain 2"/>
    <property type="match status" value="1"/>
</dbReference>
<dbReference type="RefSeq" id="WP_154322604.1">
    <property type="nucleotide sequence ID" value="NZ_CAMAAA010000001.1"/>
</dbReference>
<accession>A0A844FC27</accession>
<dbReference type="GO" id="GO:0043023">
    <property type="term" value="F:ribosomal large subunit binding"/>
    <property type="evidence" value="ECO:0007669"/>
    <property type="project" value="TreeGrafter"/>
</dbReference>
<organism evidence="3 4">
    <name type="scientific">Clostridium scindens (strain JCM 10418 / VPI 12708)</name>
    <dbReference type="NCBI Taxonomy" id="29347"/>
    <lineage>
        <taxon>Bacteria</taxon>
        <taxon>Bacillati</taxon>
        <taxon>Bacillota</taxon>
        <taxon>Clostridia</taxon>
        <taxon>Lachnospirales</taxon>
        <taxon>Lachnospiraceae</taxon>
    </lineage>
</organism>
<comment type="subunit">
    <text evidence="2">Interacts with ribosomal protein uL14 (rplN).</text>
</comment>
<dbReference type="InterPro" id="IPR043519">
    <property type="entry name" value="NT_sf"/>
</dbReference>
<dbReference type="Pfam" id="PF02410">
    <property type="entry name" value="RsfS"/>
    <property type="match status" value="1"/>
</dbReference>
<dbReference type="InterPro" id="IPR004394">
    <property type="entry name" value="Iojap/RsfS/C7orf30"/>
</dbReference>
<dbReference type="GO" id="GO:0005737">
    <property type="term" value="C:cytoplasm"/>
    <property type="evidence" value="ECO:0007669"/>
    <property type="project" value="UniProtKB-SubCell"/>
</dbReference>
<comment type="subcellular location">
    <subcellularLocation>
        <location evidence="2">Cytoplasm</location>
    </subcellularLocation>
</comment>
<keyword evidence="2" id="KW-0963">Cytoplasm</keyword>
<reference evidence="3 4" key="1">
    <citation type="submission" date="2019-08" db="EMBL/GenBank/DDBJ databases">
        <title>In-depth cultivation of the pig gut microbiome towards novel bacterial diversity and tailored functional studies.</title>
        <authorList>
            <person name="Wylensek D."/>
            <person name="Hitch T.C.A."/>
            <person name="Clavel T."/>
        </authorList>
    </citation>
    <scope>NUCLEOTIDE SEQUENCE [LARGE SCALE GENOMIC DNA]</scope>
    <source>
        <strain evidence="3 4">BL-389-WT-3D</strain>
    </source>
</reference>
<dbReference type="Proteomes" id="UP000462363">
    <property type="component" value="Unassembled WGS sequence"/>
</dbReference>
<dbReference type="AlphaFoldDB" id="A0A844FC27"/>
<evidence type="ECO:0000256" key="2">
    <source>
        <dbReference type="HAMAP-Rule" id="MF_01477"/>
    </source>
</evidence>
<dbReference type="PANTHER" id="PTHR21043">
    <property type="entry name" value="IOJAP SUPERFAMILY ORTHOLOG"/>
    <property type="match status" value="1"/>
</dbReference>
<comment type="function">
    <text evidence="2">Functions as a ribosomal silencing factor. Interacts with ribosomal protein uL14 (rplN), blocking formation of intersubunit bridge B8. Prevents association of the 30S and 50S ribosomal subunits and the formation of functional ribosomes, thus repressing translation.</text>
</comment>
<dbReference type="NCBIfam" id="TIGR00090">
    <property type="entry name" value="rsfS_iojap_ybeB"/>
    <property type="match status" value="1"/>
</dbReference>
<dbReference type="GO" id="GO:0042256">
    <property type="term" value="P:cytosolic ribosome assembly"/>
    <property type="evidence" value="ECO:0007669"/>
    <property type="project" value="UniProtKB-UniRule"/>
</dbReference>
<protein>
    <recommendedName>
        <fullName evidence="2">Ribosomal silencing factor RsfS</fullName>
    </recommendedName>
</protein>
<gene>
    <name evidence="2 3" type="primary">rsfS</name>
    <name evidence="3" type="ORF">FYJ37_08500</name>
</gene>
<proteinExistence type="inferred from homology"/>
<comment type="similarity">
    <text evidence="1 2">Belongs to the Iojap/RsfS family.</text>
</comment>
<dbReference type="EMBL" id="VUMB01000015">
    <property type="protein sequence ID" value="MSS40389.1"/>
    <property type="molecule type" value="Genomic_DNA"/>
</dbReference>
<keyword evidence="2" id="KW-0810">Translation regulation</keyword>
<evidence type="ECO:0000313" key="3">
    <source>
        <dbReference type="EMBL" id="MSS40389.1"/>
    </source>
</evidence>
<dbReference type="PANTHER" id="PTHR21043:SF0">
    <property type="entry name" value="MITOCHONDRIAL ASSEMBLY OF RIBOSOMAL LARGE SUBUNIT PROTEIN 1"/>
    <property type="match status" value="1"/>
</dbReference>
<dbReference type="GO" id="GO:0090071">
    <property type="term" value="P:negative regulation of ribosome biogenesis"/>
    <property type="evidence" value="ECO:0007669"/>
    <property type="project" value="UniProtKB-UniRule"/>
</dbReference>
<evidence type="ECO:0000256" key="1">
    <source>
        <dbReference type="ARBA" id="ARBA00010574"/>
    </source>
</evidence>
<dbReference type="GO" id="GO:0017148">
    <property type="term" value="P:negative regulation of translation"/>
    <property type="evidence" value="ECO:0007669"/>
    <property type="project" value="UniProtKB-UniRule"/>
</dbReference>
<name>A0A844FC27_CLOSV</name>
<dbReference type="HAMAP" id="MF_01477">
    <property type="entry name" value="Iojap_RsfS"/>
    <property type="match status" value="1"/>
</dbReference>
<comment type="caution">
    <text evidence="3">The sequence shown here is derived from an EMBL/GenBank/DDBJ whole genome shotgun (WGS) entry which is preliminary data.</text>
</comment>